<sequence>MALSSPLPAPSPWTPFPRHTTSTYDCFMQEPYRAANCLAPLKSNGSNFADWLTSLNRVLCVALNTEMLIDDSHSSIDNLLREENRAICHFIYASIPHKFALCIGITLWNSF</sequence>
<comment type="caution">
    <text evidence="1">The sequence shown here is derived from an EMBL/GenBank/DDBJ whole genome shotgun (WGS) entry which is preliminary data.</text>
</comment>
<evidence type="ECO:0000313" key="2">
    <source>
        <dbReference type="Proteomes" id="UP000765509"/>
    </source>
</evidence>
<accession>A0A9Q3L5B0</accession>
<dbReference type="AlphaFoldDB" id="A0A9Q3L5B0"/>
<evidence type="ECO:0000313" key="1">
    <source>
        <dbReference type="EMBL" id="MBW0591512.1"/>
    </source>
</evidence>
<dbReference type="Proteomes" id="UP000765509">
    <property type="component" value="Unassembled WGS sequence"/>
</dbReference>
<keyword evidence="2" id="KW-1185">Reference proteome</keyword>
<dbReference type="OrthoDB" id="2505547at2759"/>
<protein>
    <submittedName>
        <fullName evidence="1">Uncharacterized protein</fullName>
    </submittedName>
</protein>
<gene>
    <name evidence="1" type="ORF">O181_131227</name>
</gene>
<dbReference type="EMBL" id="AVOT02143526">
    <property type="protein sequence ID" value="MBW0591512.1"/>
    <property type="molecule type" value="Genomic_DNA"/>
</dbReference>
<organism evidence="1 2">
    <name type="scientific">Austropuccinia psidii MF-1</name>
    <dbReference type="NCBI Taxonomy" id="1389203"/>
    <lineage>
        <taxon>Eukaryota</taxon>
        <taxon>Fungi</taxon>
        <taxon>Dikarya</taxon>
        <taxon>Basidiomycota</taxon>
        <taxon>Pucciniomycotina</taxon>
        <taxon>Pucciniomycetes</taxon>
        <taxon>Pucciniales</taxon>
        <taxon>Sphaerophragmiaceae</taxon>
        <taxon>Austropuccinia</taxon>
    </lineage>
</organism>
<name>A0A9Q3L5B0_9BASI</name>
<reference evidence="1" key="1">
    <citation type="submission" date="2021-03" db="EMBL/GenBank/DDBJ databases">
        <title>Draft genome sequence of rust myrtle Austropuccinia psidii MF-1, a brazilian biotype.</title>
        <authorList>
            <person name="Quecine M.C."/>
            <person name="Pachon D.M.R."/>
            <person name="Bonatelli M.L."/>
            <person name="Correr F.H."/>
            <person name="Franceschini L.M."/>
            <person name="Leite T.F."/>
            <person name="Margarido G.R.A."/>
            <person name="Almeida C.A."/>
            <person name="Ferrarezi J.A."/>
            <person name="Labate C.A."/>
        </authorList>
    </citation>
    <scope>NUCLEOTIDE SEQUENCE</scope>
    <source>
        <strain evidence="1">MF-1</strain>
    </source>
</reference>
<proteinExistence type="predicted"/>